<dbReference type="Pfam" id="PF00106">
    <property type="entry name" value="adh_short"/>
    <property type="match status" value="1"/>
</dbReference>
<dbReference type="PRINTS" id="PR00080">
    <property type="entry name" value="SDRFAMILY"/>
</dbReference>
<keyword evidence="2" id="KW-0521">NADP</keyword>
<dbReference type="EMBL" id="QQBH01000039">
    <property type="protein sequence ID" value="RDD84585.1"/>
    <property type="molecule type" value="Genomic_DNA"/>
</dbReference>
<protein>
    <submittedName>
        <fullName evidence="5">SDR family NAD(P)-dependent oxidoreductase</fullName>
    </submittedName>
</protein>
<dbReference type="InterPro" id="IPR002347">
    <property type="entry name" value="SDR_fam"/>
</dbReference>
<accession>A0A369UX62</accession>
<dbReference type="SUPFAM" id="SSF51735">
    <property type="entry name" value="NAD(P)-binding Rossmann-fold domains"/>
    <property type="match status" value="1"/>
</dbReference>
<dbReference type="Proteomes" id="UP000253742">
    <property type="component" value="Unassembled WGS sequence"/>
</dbReference>
<dbReference type="PANTHER" id="PTHR43490">
    <property type="entry name" value="(+)-NEOMENTHOL DEHYDROGENASE"/>
    <property type="match status" value="1"/>
</dbReference>
<evidence type="ECO:0000313" key="5">
    <source>
        <dbReference type="EMBL" id="RDD84585.1"/>
    </source>
</evidence>
<proteinExistence type="inferred from homology"/>
<sequence length="253" mass="25938">MRARGTRKAADVTDQRIALVTGANKGIGLAAARALGARGVTVLLGAREEALGKEAADALAADGIDATALVLDVRDPAQVAAAADEIARRHGRLDILVNNAGTAGAFTGPPGEATAADLREVYETNVFGVVTVTRAMLPLLRRSPAGRIVNLSSHLASLTLGADPASPAAAVNMIAYQSSKTALNAVTLAYAKELRSTPVKVNAALPGVVATDINHHRGRRTPAEGAEIVVRLALLDENGPSGLCLADEGPVPW</sequence>
<name>A0A369UX62_9ACTN</name>
<evidence type="ECO:0000256" key="4">
    <source>
        <dbReference type="RuleBase" id="RU000363"/>
    </source>
</evidence>
<dbReference type="PANTHER" id="PTHR43490:SF99">
    <property type="entry name" value="SHORT-CHAIN DEHYDROGENASE_REDUCTASE"/>
    <property type="match status" value="1"/>
</dbReference>
<dbReference type="RefSeq" id="WP_114533062.1">
    <property type="nucleotide sequence ID" value="NZ_JBHYWK010000031.1"/>
</dbReference>
<dbReference type="OrthoDB" id="9781117at2"/>
<dbReference type="AlphaFoldDB" id="A0A369UX62"/>
<evidence type="ECO:0000256" key="3">
    <source>
        <dbReference type="ARBA" id="ARBA00023002"/>
    </source>
</evidence>
<keyword evidence="3" id="KW-0560">Oxidoreductase</keyword>
<organism evidence="5 6">
    <name type="scientific">Streptomyces parvulus</name>
    <dbReference type="NCBI Taxonomy" id="146923"/>
    <lineage>
        <taxon>Bacteria</taxon>
        <taxon>Bacillati</taxon>
        <taxon>Actinomycetota</taxon>
        <taxon>Actinomycetes</taxon>
        <taxon>Kitasatosporales</taxon>
        <taxon>Streptomycetaceae</taxon>
        <taxon>Streptomyces</taxon>
    </lineage>
</organism>
<comment type="caution">
    <text evidence="5">The sequence shown here is derived from an EMBL/GenBank/DDBJ whole genome shotgun (WGS) entry which is preliminary data.</text>
</comment>
<dbReference type="Gene3D" id="3.40.50.720">
    <property type="entry name" value="NAD(P)-binding Rossmann-like Domain"/>
    <property type="match status" value="1"/>
</dbReference>
<dbReference type="PRINTS" id="PR00081">
    <property type="entry name" value="GDHRDH"/>
</dbReference>
<evidence type="ECO:0000256" key="1">
    <source>
        <dbReference type="ARBA" id="ARBA00006484"/>
    </source>
</evidence>
<gene>
    <name evidence="5" type="ORF">DVZ84_34575</name>
</gene>
<evidence type="ECO:0000256" key="2">
    <source>
        <dbReference type="ARBA" id="ARBA00022857"/>
    </source>
</evidence>
<dbReference type="InterPro" id="IPR036291">
    <property type="entry name" value="NAD(P)-bd_dom_sf"/>
</dbReference>
<evidence type="ECO:0000313" key="6">
    <source>
        <dbReference type="Proteomes" id="UP000253742"/>
    </source>
</evidence>
<comment type="similarity">
    <text evidence="1 4">Belongs to the short-chain dehydrogenases/reductases (SDR) family.</text>
</comment>
<reference evidence="5 6" key="1">
    <citation type="submission" date="2018-07" db="EMBL/GenBank/DDBJ databases">
        <title>Genome guided investigation of antibiotics producing actinomycetales strain isolated from a Macau mangrove ecosystem.</title>
        <authorList>
            <person name="Hu D."/>
        </authorList>
    </citation>
    <scope>NUCLEOTIDE SEQUENCE [LARGE SCALE GENOMIC DNA]</scope>
    <source>
        <strain evidence="5 6">2297</strain>
    </source>
</reference>
<dbReference type="GO" id="GO:0016491">
    <property type="term" value="F:oxidoreductase activity"/>
    <property type="evidence" value="ECO:0007669"/>
    <property type="project" value="UniProtKB-KW"/>
</dbReference>